<keyword evidence="10" id="KW-1185">Reference proteome</keyword>
<feature type="transmembrane region" description="Helical" evidence="8">
    <location>
        <begin position="172"/>
        <end position="191"/>
    </location>
</feature>
<feature type="transmembrane region" description="Helical" evidence="8">
    <location>
        <begin position="135"/>
        <end position="160"/>
    </location>
</feature>
<dbReference type="PANTHER" id="PTHR32024:SF1">
    <property type="entry name" value="KTR SYSTEM POTASSIUM UPTAKE PROTEIN B"/>
    <property type="match status" value="1"/>
</dbReference>
<feature type="transmembrane region" description="Helical" evidence="8">
    <location>
        <begin position="20"/>
        <end position="37"/>
    </location>
</feature>
<dbReference type="GO" id="GO:0005886">
    <property type="term" value="C:plasma membrane"/>
    <property type="evidence" value="ECO:0007669"/>
    <property type="project" value="UniProtKB-SubCell"/>
</dbReference>
<evidence type="ECO:0000256" key="1">
    <source>
        <dbReference type="ARBA" id="ARBA00004651"/>
    </source>
</evidence>
<evidence type="ECO:0000313" key="10">
    <source>
        <dbReference type="Proteomes" id="UP000190541"/>
    </source>
</evidence>
<evidence type="ECO:0000256" key="3">
    <source>
        <dbReference type="ARBA" id="ARBA00022475"/>
    </source>
</evidence>
<keyword evidence="6" id="KW-0406">Ion transport</keyword>
<feature type="transmembrane region" description="Helical" evidence="8">
    <location>
        <begin position="378"/>
        <end position="397"/>
    </location>
</feature>
<sequence>MLSAIKYIFKYREKAVDRVMLYVSLLCALAVLFHLGYNTDVFTAQRFTVITAWLFYGLYVLSVLRTVLSIWIAKRVMVAHYGGLALLLYFVIVALARQTDVGVLSFLRQAEWLHLGIFAVFLTELSKSSLFFDNFYFNPTILFVISFLALILIGTLLLMLPRTTPGQQSLGFVDALFMATSGVCITGLSVIDVASRLTVFGQTVLLILVQLGGLGIMTFTGFFGYFFSGGFSFKNQLMYSEILGHNKVGSVINTLFKIVFITLFFEAIGAVLIYASVSAEDFESGGKRLFFAIFHAVSAFCNAGFSTVSDGMSHPLLRFNYNVQLIIALLFILGGFGFSIVLNTYTFIKRWVVNIFKRIFYGRPFVYRAWVISFNSRLIAWVTAILIVFGTLSTFVLEYEHTLAEHQGFWAKLVSAFFTGTSSRTAGFNIADMDAFTFPTIMLIMLLMWIGASPGSTGGGIKTTTFAIAFLNIVSLARGKDDLEIFKRKISNDTVNKAFAIIMLSLLAMGVSVFALTITDGDKNLLDIAFECFSAYATCGLSLGITPHLSDGGKVIITITMFIGRVGMLTLLVALIKNTRNRNFAYPQEKVLF</sequence>
<dbReference type="OrthoDB" id="9810952at2"/>
<dbReference type="GO" id="GO:0030001">
    <property type="term" value="P:metal ion transport"/>
    <property type="evidence" value="ECO:0007669"/>
    <property type="project" value="UniProtKB-ARBA"/>
</dbReference>
<dbReference type="RefSeq" id="WP_079717979.1">
    <property type="nucleotide sequence ID" value="NZ_FUYS01000009.1"/>
</dbReference>
<evidence type="ECO:0000256" key="5">
    <source>
        <dbReference type="ARBA" id="ARBA00022989"/>
    </source>
</evidence>
<dbReference type="STRING" id="623280.SAMN05660226_03326"/>
<keyword evidence="7 8" id="KW-0472">Membrane</keyword>
<keyword evidence="2" id="KW-0813">Transport</keyword>
<dbReference type="InterPro" id="IPR003445">
    <property type="entry name" value="Cat_transpt"/>
</dbReference>
<comment type="subcellular location">
    <subcellularLocation>
        <location evidence="1">Cell membrane</location>
        <topology evidence="1">Multi-pass membrane protein</topology>
    </subcellularLocation>
</comment>
<name>A0A1T5EGD0_9SPHI</name>
<evidence type="ECO:0000256" key="4">
    <source>
        <dbReference type="ARBA" id="ARBA00022692"/>
    </source>
</evidence>
<feature type="transmembrane region" description="Helical" evidence="8">
    <location>
        <begin position="255"/>
        <end position="277"/>
    </location>
</feature>
<feature type="transmembrane region" description="Helical" evidence="8">
    <location>
        <begin position="498"/>
        <end position="518"/>
    </location>
</feature>
<evidence type="ECO:0000256" key="2">
    <source>
        <dbReference type="ARBA" id="ARBA00022448"/>
    </source>
</evidence>
<dbReference type="PANTHER" id="PTHR32024">
    <property type="entry name" value="TRK SYSTEM POTASSIUM UPTAKE PROTEIN TRKG-RELATED"/>
    <property type="match status" value="1"/>
</dbReference>
<dbReference type="Pfam" id="PF02386">
    <property type="entry name" value="TrkH"/>
    <property type="match status" value="1"/>
</dbReference>
<dbReference type="Proteomes" id="UP000190541">
    <property type="component" value="Unassembled WGS sequence"/>
</dbReference>
<feature type="transmembrane region" description="Helical" evidence="8">
    <location>
        <begin position="43"/>
        <end position="64"/>
    </location>
</feature>
<feature type="transmembrane region" description="Helical" evidence="8">
    <location>
        <begin position="102"/>
        <end position="123"/>
    </location>
</feature>
<dbReference type="AlphaFoldDB" id="A0A1T5EGD0"/>
<gene>
    <name evidence="9" type="ORF">SAMN05660226_03326</name>
</gene>
<feature type="transmembrane region" description="Helical" evidence="8">
    <location>
        <begin position="435"/>
        <end position="452"/>
    </location>
</feature>
<evidence type="ECO:0000256" key="6">
    <source>
        <dbReference type="ARBA" id="ARBA00023065"/>
    </source>
</evidence>
<evidence type="ECO:0000313" key="9">
    <source>
        <dbReference type="EMBL" id="SKB82971.1"/>
    </source>
</evidence>
<dbReference type="EMBL" id="FUYS01000009">
    <property type="protein sequence ID" value="SKB82971.1"/>
    <property type="molecule type" value="Genomic_DNA"/>
</dbReference>
<feature type="transmembrane region" description="Helical" evidence="8">
    <location>
        <begin position="325"/>
        <end position="348"/>
    </location>
</feature>
<organism evidence="9 10">
    <name type="scientific">Parapedobacter luteus</name>
    <dbReference type="NCBI Taxonomy" id="623280"/>
    <lineage>
        <taxon>Bacteria</taxon>
        <taxon>Pseudomonadati</taxon>
        <taxon>Bacteroidota</taxon>
        <taxon>Sphingobacteriia</taxon>
        <taxon>Sphingobacteriales</taxon>
        <taxon>Sphingobacteriaceae</taxon>
        <taxon>Parapedobacter</taxon>
    </lineage>
</organism>
<evidence type="ECO:0000256" key="8">
    <source>
        <dbReference type="SAM" id="Phobius"/>
    </source>
</evidence>
<feature type="transmembrane region" description="Helical" evidence="8">
    <location>
        <begin position="203"/>
        <end position="227"/>
    </location>
</feature>
<keyword evidence="5 8" id="KW-1133">Transmembrane helix</keyword>
<feature type="transmembrane region" description="Helical" evidence="8">
    <location>
        <begin position="289"/>
        <end position="305"/>
    </location>
</feature>
<keyword evidence="3" id="KW-1003">Cell membrane</keyword>
<protein>
    <submittedName>
        <fullName evidence="9">Potassium uptake protein, TrkH family</fullName>
    </submittedName>
</protein>
<keyword evidence="4 8" id="KW-0812">Transmembrane</keyword>
<feature type="transmembrane region" description="Helical" evidence="8">
    <location>
        <begin position="76"/>
        <end position="96"/>
    </location>
</feature>
<evidence type="ECO:0000256" key="7">
    <source>
        <dbReference type="ARBA" id="ARBA00023136"/>
    </source>
</evidence>
<feature type="transmembrane region" description="Helical" evidence="8">
    <location>
        <begin position="458"/>
        <end position="477"/>
    </location>
</feature>
<accession>A0A1T5EGD0</accession>
<dbReference type="GO" id="GO:0008324">
    <property type="term" value="F:monoatomic cation transmembrane transporter activity"/>
    <property type="evidence" value="ECO:0007669"/>
    <property type="project" value="InterPro"/>
</dbReference>
<reference evidence="9 10" key="1">
    <citation type="submission" date="2017-02" db="EMBL/GenBank/DDBJ databases">
        <authorList>
            <person name="Peterson S.W."/>
        </authorList>
    </citation>
    <scope>NUCLEOTIDE SEQUENCE [LARGE SCALE GENOMIC DNA]</scope>
    <source>
        <strain evidence="9 10">DSM 22899</strain>
    </source>
</reference>
<feature type="transmembrane region" description="Helical" evidence="8">
    <location>
        <begin position="555"/>
        <end position="576"/>
    </location>
</feature>
<feature type="transmembrane region" description="Helical" evidence="8">
    <location>
        <begin position="409"/>
        <end position="428"/>
    </location>
</feature>
<proteinExistence type="predicted"/>